<keyword evidence="1" id="KW-0732">Signal</keyword>
<dbReference type="OMA" id="HVANCTV"/>
<evidence type="ECO:0000259" key="3">
    <source>
        <dbReference type="PROSITE" id="PS51034"/>
    </source>
</evidence>
<dbReference type="WBParaSite" id="HCON_00194270-00001">
    <property type="protein sequence ID" value="HCON_00194270-00001"/>
    <property type="gene ID" value="HCON_00194270"/>
</dbReference>
<dbReference type="OrthoDB" id="5775605at2759"/>
<dbReference type="AlphaFoldDB" id="A0A7I4Z652"/>
<organism evidence="4 5">
    <name type="scientific">Haemonchus contortus</name>
    <name type="common">Barber pole worm</name>
    <dbReference type="NCBI Taxonomy" id="6289"/>
    <lineage>
        <taxon>Eukaryota</taxon>
        <taxon>Metazoa</taxon>
        <taxon>Ecdysozoa</taxon>
        <taxon>Nematoda</taxon>
        <taxon>Chromadorea</taxon>
        <taxon>Rhabditida</taxon>
        <taxon>Rhabditina</taxon>
        <taxon>Rhabditomorpha</taxon>
        <taxon>Strongyloidea</taxon>
        <taxon>Trichostrongylidae</taxon>
        <taxon>Haemonchus</taxon>
    </lineage>
</organism>
<dbReference type="PROSITE" id="PS51034">
    <property type="entry name" value="ZP_2"/>
    <property type="match status" value="1"/>
</dbReference>
<reference evidence="5" key="1">
    <citation type="submission" date="2020-12" db="UniProtKB">
        <authorList>
            <consortium name="WormBaseParasite"/>
        </authorList>
    </citation>
    <scope>IDENTIFICATION</scope>
    <source>
        <strain evidence="5">MHco3</strain>
    </source>
</reference>
<dbReference type="InterPro" id="IPR051962">
    <property type="entry name" value="Cuticlin"/>
</dbReference>
<proteinExistence type="predicted"/>
<dbReference type="Pfam" id="PF25301">
    <property type="entry name" value="CUT_C"/>
    <property type="match status" value="1"/>
</dbReference>
<dbReference type="InterPro" id="IPR001507">
    <property type="entry name" value="ZP_dom"/>
</dbReference>
<feature type="transmembrane region" description="Helical" evidence="2">
    <location>
        <begin position="12"/>
        <end position="31"/>
    </location>
</feature>
<evidence type="ECO:0000256" key="2">
    <source>
        <dbReference type="SAM" id="Phobius"/>
    </source>
</evidence>
<protein>
    <submittedName>
        <fullName evidence="5">ZP domain-containing protein</fullName>
    </submittedName>
</protein>
<evidence type="ECO:0000313" key="4">
    <source>
        <dbReference type="Proteomes" id="UP000025227"/>
    </source>
</evidence>
<name>A0A7I4Z652_HAECO</name>
<keyword evidence="4" id="KW-1185">Reference proteome</keyword>
<dbReference type="Proteomes" id="UP000025227">
    <property type="component" value="Unplaced"/>
</dbReference>
<sequence length="202" mass="22158">MHSLRSLSDCRVAVTMILAFILASTLYEPVFSSRPPIPEANIKHSTRPSAKCEFSVHRDGPNGELVTGVTLDIELFYSIRCEAHDNYCLSVANCTISSGEPNLKPYAIIDENGCSLESSLYDDVKYETNFMAFIRNPYPVRFRSSSGAVVLYCVTTLMPTTIDGVCERHGCVKDSSSEVLSPSVASSNNTIQQMQSSNSLPL</sequence>
<dbReference type="InterPro" id="IPR057475">
    <property type="entry name" value="CUT_C"/>
</dbReference>
<feature type="domain" description="ZP" evidence="3">
    <location>
        <begin position="1"/>
        <end position="178"/>
    </location>
</feature>
<evidence type="ECO:0000256" key="1">
    <source>
        <dbReference type="ARBA" id="ARBA00022729"/>
    </source>
</evidence>
<dbReference type="PANTHER" id="PTHR22907:SF60">
    <property type="entry name" value="CUTICLIN-3"/>
    <property type="match status" value="1"/>
</dbReference>
<keyword evidence="2" id="KW-1133">Transmembrane helix</keyword>
<dbReference type="PANTHER" id="PTHR22907">
    <property type="entry name" value="GH04558P"/>
    <property type="match status" value="1"/>
</dbReference>
<keyword evidence="2" id="KW-0472">Membrane</keyword>
<evidence type="ECO:0000313" key="5">
    <source>
        <dbReference type="WBParaSite" id="HCON_00194270-00001"/>
    </source>
</evidence>
<accession>A0A7I4Z652</accession>
<keyword evidence="2" id="KW-0812">Transmembrane</keyword>